<dbReference type="RefSeq" id="WP_089136284.1">
    <property type="nucleotide sequence ID" value="NZ_PUFJ01000006.1"/>
</dbReference>
<dbReference type="OrthoDB" id="9805740at2"/>
<organism evidence="1 2">
    <name type="scientific">Secundilactobacillus silagei JCM 19001</name>
    <dbReference type="NCBI Taxonomy" id="1302250"/>
    <lineage>
        <taxon>Bacteria</taxon>
        <taxon>Bacillati</taxon>
        <taxon>Bacillota</taxon>
        <taxon>Bacilli</taxon>
        <taxon>Lactobacillales</taxon>
        <taxon>Lactobacillaceae</taxon>
        <taxon>Secundilactobacillus</taxon>
    </lineage>
</organism>
<dbReference type="EMBL" id="BCMG01000002">
    <property type="protein sequence ID" value="GAX00501.1"/>
    <property type="molecule type" value="Genomic_DNA"/>
</dbReference>
<proteinExistence type="predicted"/>
<protein>
    <recommendedName>
        <fullName evidence="3">Alpha-ribazole kinase</fullName>
    </recommendedName>
</protein>
<evidence type="ECO:0008006" key="3">
    <source>
        <dbReference type="Google" id="ProtNLM"/>
    </source>
</evidence>
<evidence type="ECO:0000313" key="2">
    <source>
        <dbReference type="Proteomes" id="UP000198402"/>
    </source>
</evidence>
<dbReference type="AlphaFoldDB" id="A0A1Z5IGF2"/>
<name>A0A1Z5IGF2_9LACO</name>
<sequence>MNSFRDLTLIDLPSGDSLVIACDVSAGIGAKKDDAVTSPINVVAAGSLRVVLLELICFGAKLLCVVDTLGNEMDPTGVQVIKALKAELASAGLSDVPINGSTEDNMATLTTSVGITAIAQNERVARKADGTVSVYQFGEPRVGLTSLATLVSYDEVRRIRQRPEVIDMLPVGSKGIAYEVGQMAQTNQLLNYDREALADDYYSQSAGPATVILVGVKKSASEAFVHAFPDAVYVTDLKA</sequence>
<reference evidence="1 2" key="1">
    <citation type="submission" date="2015-11" db="EMBL/GenBank/DDBJ databases">
        <title>Draft genome sequences of new species of the genus Lactobacillus isolated from orchardgrass silage.</title>
        <authorList>
            <person name="Tohno M."/>
            <person name="Tanizawa Y."/>
            <person name="Arita M."/>
        </authorList>
    </citation>
    <scope>NUCLEOTIDE SEQUENCE [LARGE SCALE GENOMIC DNA]</scope>
    <source>
        <strain evidence="1 2">IWT126</strain>
    </source>
</reference>
<evidence type="ECO:0000313" key="1">
    <source>
        <dbReference type="EMBL" id="GAX00501.1"/>
    </source>
</evidence>
<dbReference type="Proteomes" id="UP000198402">
    <property type="component" value="Unassembled WGS sequence"/>
</dbReference>
<keyword evidence="2" id="KW-1185">Reference proteome</keyword>
<comment type="caution">
    <text evidence="1">The sequence shown here is derived from an EMBL/GenBank/DDBJ whole genome shotgun (WGS) entry which is preliminary data.</text>
</comment>
<dbReference type="STRING" id="1302250.GCA_001313225_02876"/>
<accession>A0A1Z5IGF2</accession>
<gene>
    <name evidence="1" type="ORF">IWT126_00516</name>
</gene>